<proteinExistence type="predicted"/>
<dbReference type="InterPro" id="IPR051804">
    <property type="entry name" value="Carb_Metab_Reg_Kinase/Isom"/>
</dbReference>
<evidence type="ECO:0000313" key="5">
    <source>
        <dbReference type="EMBL" id="ETS61585.1"/>
    </source>
</evidence>
<evidence type="ECO:0000259" key="4">
    <source>
        <dbReference type="Pfam" id="PF00561"/>
    </source>
</evidence>
<keyword evidence="6" id="KW-1185">Reference proteome</keyword>
<protein>
    <recommendedName>
        <fullName evidence="4">AB hydrolase-1 domain-containing protein</fullName>
    </recommendedName>
</protein>
<accession>W3VJ85</accession>
<gene>
    <name evidence="5" type="ORF">PaG_04340</name>
</gene>
<dbReference type="PANTHER" id="PTHR42742">
    <property type="entry name" value="TRANSCRIPTIONAL REPRESSOR MPRA"/>
    <property type="match status" value="1"/>
</dbReference>
<feature type="domain" description="AB hydrolase-1" evidence="4">
    <location>
        <begin position="412"/>
        <end position="631"/>
    </location>
</feature>
<dbReference type="SUPFAM" id="SSF51182">
    <property type="entry name" value="RmlC-like cupins"/>
    <property type="match status" value="1"/>
</dbReference>
<dbReference type="Pfam" id="PF00561">
    <property type="entry name" value="Abhydrolase_1"/>
    <property type="match status" value="1"/>
</dbReference>
<feature type="region of interest" description="Disordered" evidence="3">
    <location>
        <begin position="1"/>
        <end position="55"/>
    </location>
</feature>
<dbReference type="CDD" id="cd07010">
    <property type="entry name" value="cupin_PMI_type_I_N_bac"/>
    <property type="match status" value="1"/>
</dbReference>
<comment type="caution">
    <text evidence="5">The sequence shown here is derived from an EMBL/GenBank/DDBJ whole genome shotgun (WGS) entry which is preliminary data.</text>
</comment>
<dbReference type="InterPro" id="IPR011051">
    <property type="entry name" value="RmlC_Cupin_sf"/>
</dbReference>
<dbReference type="AlphaFoldDB" id="W3VJ85"/>
<dbReference type="InterPro" id="IPR029058">
    <property type="entry name" value="AB_hydrolase_fold"/>
</dbReference>
<keyword evidence="1" id="KW-0479">Metal-binding</keyword>
<dbReference type="EMBL" id="AWNI01000015">
    <property type="protein sequence ID" value="ETS61585.1"/>
    <property type="molecule type" value="Genomic_DNA"/>
</dbReference>
<dbReference type="HOGENOM" id="CLU_373021_0_0_1"/>
<sequence length="745" mass="82108">MAGSSHEVQPSAAKESKVKGPIVLPSHQLPERFYKGGPRISTFRGEASKSDREPEDWVASTTCCAGYDTLGLTRLPTTNTLLADEIRNDPAAWLGAEHVAKYGADTKLLIKLLDAGQRLPIHAHPHVDWARVHVKRNHGKAEAWHILAPGRVYLGLKQAVSAERMLELVDKQEIETMLAMMYEVDVEAGDTVYVPPGLLHAIGEGILLVEVQEPEDMSILLEWRDFELDGQADGHLGLGFEKAMTAVTVDGLSEEQVSELVVRSKGRASTNLLPTEALEYFRMDKIDSNATVEPSFQLAVVLQGQVEASVQGSSPTVLRAGTTTLFRHADGPRTGGEGEVQGRTGKAHGHCLGIDNILRPQVRPYTSAVATMPAREEDLLILSVQPGIKIVGILQRKNIEASTSSQRRPIALILHGLLAHKNQCYHRALADALSIDSLRFDFRGNGDSHGDWTLGSLDNDVTDLATVVRHLHHQLGYKIELIVAHSRGSMVSWMYLSRGPEVLRADMGSAGVPNLAVVSGRWFMDGVLETYARFQEGFKTDGFYRWKFTSAGKKREHIVYPKDLEDMAAIKEPRDYVARVSPDTQVLILHGTADQIVPERDAHTYLAALDSNPARTPGSHQLHLIQGADHMYRGATQPVVERICSCATMPRNTSAACLLFVRICQLRVDGKNVGDLVDRIQTLSLEYQQASGSAVDDDALMAILINQAMPIPEYHLVVKELTESGRLTDYYTLASALQNRWKQIR</sequence>
<evidence type="ECO:0000256" key="1">
    <source>
        <dbReference type="ARBA" id="ARBA00022723"/>
    </source>
</evidence>
<dbReference type="OrthoDB" id="3452273at2759"/>
<evidence type="ECO:0000313" key="6">
    <source>
        <dbReference type="Proteomes" id="UP000019462"/>
    </source>
</evidence>
<dbReference type="Proteomes" id="UP000019462">
    <property type="component" value="Unassembled WGS sequence"/>
</dbReference>
<evidence type="ECO:0000256" key="3">
    <source>
        <dbReference type="SAM" id="MobiDB-lite"/>
    </source>
</evidence>
<name>W3VJ85_MOEAP</name>
<dbReference type="SUPFAM" id="SSF53474">
    <property type="entry name" value="alpha/beta-Hydrolases"/>
    <property type="match status" value="1"/>
</dbReference>
<evidence type="ECO:0000256" key="2">
    <source>
        <dbReference type="ARBA" id="ARBA00022833"/>
    </source>
</evidence>
<reference evidence="5 6" key="1">
    <citation type="journal article" date="2014" name="Genome Announc.">
        <title>Genome sequence of the basidiomycetous fungus Pseudozyma aphidis DSM70725, an efficient producer of biosurfactant mannosylerythritol lipids.</title>
        <authorList>
            <person name="Lorenz S."/>
            <person name="Guenther M."/>
            <person name="Grumaz C."/>
            <person name="Rupp S."/>
            <person name="Zibek S."/>
            <person name="Sohn K."/>
        </authorList>
    </citation>
    <scope>NUCLEOTIDE SEQUENCE [LARGE SCALE GENOMIC DNA]</scope>
    <source>
        <strain evidence="6">ATCC 32657 / CBS 517.83 / DSM 70725 / JCM 10318 / NBRC 10182 / NRRL Y-7954 / St-0401</strain>
    </source>
</reference>
<dbReference type="Gene3D" id="3.40.50.1820">
    <property type="entry name" value="alpha/beta hydrolase"/>
    <property type="match status" value="1"/>
</dbReference>
<dbReference type="InterPro" id="IPR000073">
    <property type="entry name" value="AB_hydrolase_1"/>
</dbReference>
<dbReference type="GO" id="GO:0046872">
    <property type="term" value="F:metal ion binding"/>
    <property type="evidence" value="ECO:0007669"/>
    <property type="project" value="UniProtKB-KW"/>
</dbReference>
<keyword evidence="2" id="KW-0862">Zinc</keyword>
<dbReference type="InterPro" id="IPR014710">
    <property type="entry name" value="RmlC-like_jellyroll"/>
</dbReference>
<dbReference type="PANTHER" id="PTHR42742:SF3">
    <property type="entry name" value="FRUCTOKINASE"/>
    <property type="match status" value="1"/>
</dbReference>
<dbReference type="Gene3D" id="2.60.120.10">
    <property type="entry name" value="Jelly Rolls"/>
    <property type="match status" value="1"/>
</dbReference>
<organism evidence="5 6">
    <name type="scientific">Moesziomyces aphidis</name>
    <name type="common">Pseudozyma aphidis</name>
    <dbReference type="NCBI Taxonomy" id="84754"/>
    <lineage>
        <taxon>Eukaryota</taxon>
        <taxon>Fungi</taxon>
        <taxon>Dikarya</taxon>
        <taxon>Basidiomycota</taxon>
        <taxon>Ustilaginomycotina</taxon>
        <taxon>Ustilaginomycetes</taxon>
        <taxon>Ustilaginales</taxon>
        <taxon>Ustilaginaceae</taxon>
        <taxon>Moesziomyces</taxon>
    </lineage>
</organism>